<feature type="region of interest" description="Disordered" evidence="1">
    <location>
        <begin position="1"/>
        <end position="22"/>
    </location>
</feature>
<dbReference type="AlphaFoldDB" id="A0A382PV64"/>
<feature type="compositionally biased region" description="Polar residues" evidence="1">
    <location>
        <begin position="1"/>
        <end position="11"/>
    </location>
</feature>
<evidence type="ECO:0000256" key="1">
    <source>
        <dbReference type="SAM" id="MobiDB-lite"/>
    </source>
</evidence>
<reference evidence="2" key="1">
    <citation type="submission" date="2018-05" db="EMBL/GenBank/DDBJ databases">
        <authorList>
            <person name="Lanie J.A."/>
            <person name="Ng W.-L."/>
            <person name="Kazmierczak K.M."/>
            <person name="Andrzejewski T.M."/>
            <person name="Davidsen T.M."/>
            <person name="Wayne K.J."/>
            <person name="Tettelin H."/>
            <person name="Glass J.I."/>
            <person name="Rusch D."/>
            <person name="Podicherti R."/>
            <person name="Tsui H.-C.T."/>
            <person name="Winkler M.E."/>
        </authorList>
    </citation>
    <scope>NUCLEOTIDE SEQUENCE</scope>
</reference>
<sequence>MKIQQNKQLNISDDFDNESLFH</sequence>
<name>A0A382PV64_9ZZZZ</name>
<evidence type="ECO:0000313" key="2">
    <source>
        <dbReference type="EMBL" id="SVC77126.1"/>
    </source>
</evidence>
<gene>
    <name evidence="2" type="ORF">METZ01_LOCUS329980</name>
</gene>
<accession>A0A382PV64</accession>
<proteinExistence type="predicted"/>
<dbReference type="EMBL" id="UINC01109949">
    <property type="protein sequence ID" value="SVC77126.1"/>
    <property type="molecule type" value="Genomic_DNA"/>
</dbReference>
<feature type="compositionally biased region" description="Acidic residues" evidence="1">
    <location>
        <begin position="13"/>
        <end position="22"/>
    </location>
</feature>
<organism evidence="2">
    <name type="scientific">marine metagenome</name>
    <dbReference type="NCBI Taxonomy" id="408172"/>
    <lineage>
        <taxon>unclassified sequences</taxon>
        <taxon>metagenomes</taxon>
        <taxon>ecological metagenomes</taxon>
    </lineage>
</organism>
<protein>
    <submittedName>
        <fullName evidence="2">Uncharacterized protein</fullName>
    </submittedName>
</protein>